<dbReference type="InterPro" id="IPR050713">
    <property type="entry name" value="RTP_Phos/Ushers"/>
</dbReference>
<dbReference type="SMART" id="SM00060">
    <property type="entry name" value="FN3"/>
    <property type="match status" value="48"/>
</dbReference>
<feature type="domain" description="Fibronectin type-III" evidence="1">
    <location>
        <begin position="1607"/>
        <end position="1691"/>
    </location>
</feature>
<feature type="domain" description="Fibronectin type-III" evidence="1">
    <location>
        <begin position="16"/>
        <end position="100"/>
    </location>
</feature>
<dbReference type="PANTHER" id="PTHR46957">
    <property type="entry name" value="CYTOKINE RECEPTOR"/>
    <property type="match status" value="1"/>
</dbReference>
<feature type="domain" description="Fibronectin type-III" evidence="1">
    <location>
        <begin position="2864"/>
        <end position="2947"/>
    </location>
</feature>
<dbReference type="InterPro" id="IPR003961">
    <property type="entry name" value="FN3_dom"/>
</dbReference>
<feature type="domain" description="Fibronectin type-III" evidence="1">
    <location>
        <begin position="604"/>
        <end position="688"/>
    </location>
</feature>
<feature type="domain" description="Fibronectin type-III" evidence="1">
    <location>
        <begin position="2696"/>
        <end position="2780"/>
    </location>
</feature>
<dbReference type="Gene3D" id="2.60.40.10">
    <property type="entry name" value="Immunoglobulins"/>
    <property type="match status" value="46"/>
</dbReference>
<dbReference type="GeneTree" id="ENSGT00940000162227"/>
<evidence type="ECO:0000259" key="1">
    <source>
        <dbReference type="PROSITE" id="PS50853"/>
    </source>
</evidence>
<proteinExistence type="predicted"/>
<feature type="domain" description="Fibronectin type-III" evidence="1">
    <location>
        <begin position="436"/>
        <end position="520"/>
    </location>
</feature>
<feature type="domain" description="Fibronectin type-III" evidence="1">
    <location>
        <begin position="1775"/>
        <end position="1859"/>
    </location>
</feature>
<dbReference type="Bgee" id="ENSXETG00000021751">
    <property type="expression patterns" value="Expressed in embryo and 1 other cell type or tissue"/>
</dbReference>
<organism evidence="2">
    <name type="scientific">Xenopus tropicalis</name>
    <name type="common">Western clawed frog</name>
    <name type="synonym">Silurana tropicalis</name>
    <dbReference type="NCBI Taxonomy" id="8364"/>
    <lineage>
        <taxon>Eukaryota</taxon>
        <taxon>Metazoa</taxon>
        <taxon>Chordata</taxon>
        <taxon>Craniata</taxon>
        <taxon>Vertebrata</taxon>
        <taxon>Euteleostomi</taxon>
        <taxon>Amphibia</taxon>
        <taxon>Batrachia</taxon>
        <taxon>Anura</taxon>
        <taxon>Pipoidea</taxon>
        <taxon>Pipidae</taxon>
        <taxon>Xenopodinae</taxon>
        <taxon>Xenopus</taxon>
        <taxon>Silurana</taxon>
    </lineage>
</organism>
<protein>
    <recommendedName>
        <fullName evidence="1">Fibronectin type-III domain-containing protein</fullName>
    </recommendedName>
</protein>
<feature type="domain" description="Fibronectin type-III" evidence="1">
    <location>
        <begin position="3447"/>
        <end position="3535"/>
    </location>
</feature>
<feature type="domain" description="Fibronectin type-III" evidence="1">
    <location>
        <begin position="2111"/>
        <end position="2195"/>
    </location>
</feature>
<dbReference type="Ensembl" id="ENSXETT00000122303">
    <property type="protein sequence ID" value="ENSXETP00000115604"/>
    <property type="gene ID" value="ENSXETG00000021751"/>
</dbReference>
<feature type="domain" description="Fibronectin type-III" evidence="1">
    <location>
        <begin position="2360"/>
        <end position="2444"/>
    </location>
</feature>
<accession>A0A803K5G6</accession>
<evidence type="ECO:0000313" key="2">
    <source>
        <dbReference type="Ensembl" id="ENSXETP00000115604"/>
    </source>
</evidence>
<feature type="domain" description="Fibronectin type-III" evidence="1">
    <location>
        <begin position="1524"/>
        <end position="1606"/>
    </location>
</feature>
<reference evidence="2" key="2">
    <citation type="submission" date="2021-03" db="UniProtKB">
        <authorList>
            <consortium name="Ensembl"/>
        </authorList>
    </citation>
    <scope>IDENTIFICATION</scope>
</reference>
<feature type="domain" description="Fibronectin type-III" evidence="1">
    <location>
        <begin position="184"/>
        <end position="268"/>
    </location>
</feature>
<dbReference type="InterPro" id="IPR013783">
    <property type="entry name" value="Ig-like_fold"/>
</dbReference>
<feature type="domain" description="Fibronectin type-III" evidence="1">
    <location>
        <begin position="2948"/>
        <end position="3032"/>
    </location>
</feature>
<dbReference type="PROSITE" id="PS50853">
    <property type="entry name" value="FN3"/>
    <property type="match status" value="24"/>
</dbReference>
<dbReference type="SUPFAM" id="SSF49265">
    <property type="entry name" value="Fibronectin type III"/>
    <property type="match status" value="26"/>
</dbReference>
<feature type="domain" description="Fibronectin type-III" evidence="1">
    <location>
        <begin position="3791"/>
        <end position="3873"/>
    </location>
</feature>
<feature type="domain" description="Fibronectin type-III" evidence="1">
    <location>
        <begin position="3536"/>
        <end position="3620"/>
    </location>
</feature>
<dbReference type="PANTHER" id="PTHR46957:SF10">
    <property type="entry name" value="PROTEIN TYROSINE PHOSPHATASE, RECEPTOR TYPE, H"/>
    <property type="match status" value="1"/>
</dbReference>
<feature type="domain" description="Fibronectin type-III" evidence="1">
    <location>
        <begin position="3116"/>
        <end position="3200"/>
    </location>
</feature>
<reference evidence="2" key="1">
    <citation type="journal article" date="2010" name="Science">
        <title>The genome of the Western clawed frog Xenopus tropicalis.</title>
        <authorList>
            <person name="Hellsten U."/>
            <person name="Harland R.M."/>
            <person name="Gilchrist M.J."/>
            <person name="Hendrix D."/>
            <person name="Jurka J."/>
            <person name="Kapitonov V."/>
            <person name="Ovcharenko I."/>
            <person name="Putnam N.H."/>
            <person name="Shu S."/>
            <person name="Taher L."/>
            <person name="Blitz I.L."/>
            <person name="Blumberg B."/>
            <person name="Dichmann D.S."/>
            <person name="Dubchak I."/>
            <person name="Amaya E."/>
            <person name="Detter J.C."/>
            <person name="Fletcher R."/>
            <person name="Gerhard D.S."/>
            <person name="Goodstein D."/>
            <person name="Graves T."/>
            <person name="Grigoriev I.V."/>
            <person name="Grimwood J."/>
            <person name="Kawashima T."/>
            <person name="Lindquist E."/>
            <person name="Lucas S.M."/>
            <person name="Mead P.E."/>
            <person name="Mitros T."/>
            <person name="Ogino H."/>
            <person name="Ohta Y."/>
            <person name="Poliakov A.V."/>
            <person name="Pollet N."/>
            <person name="Robert J."/>
            <person name="Salamov A."/>
            <person name="Sater A.K."/>
            <person name="Schmutz J."/>
            <person name="Terry A."/>
            <person name="Vize P.D."/>
            <person name="Warren W.C."/>
            <person name="Wells D."/>
            <person name="Wills A."/>
            <person name="Wilson R.K."/>
            <person name="Zimmerman L.B."/>
            <person name="Zorn A.M."/>
            <person name="Grainger R."/>
            <person name="Grammer T."/>
            <person name="Khokha M.K."/>
            <person name="Richardson P.M."/>
            <person name="Rokhsar D.S."/>
        </authorList>
    </citation>
    <scope>NUCLEOTIDE SEQUENCE [LARGE SCALE GENOMIC DNA]</scope>
    <source>
        <strain evidence="2">Nigerian</strain>
    </source>
</reference>
<name>A0A803K5G6_XENTR</name>
<feature type="domain" description="Fibronectin type-III" evidence="1">
    <location>
        <begin position="3701"/>
        <end position="3789"/>
    </location>
</feature>
<feature type="domain" description="Fibronectin type-III" evidence="1">
    <location>
        <begin position="856"/>
        <end position="940"/>
    </location>
</feature>
<feature type="domain" description="Fibronectin type-III" evidence="1">
    <location>
        <begin position="3954"/>
        <end position="4037"/>
    </location>
</feature>
<feature type="domain" description="Fibronectin type-III" evidence="1">
    <location>
        <begin position="1943"/>
        <end position="2027"/>
    </location>
</feature>
<feature type="domain" description="Fibronectin type-III" evidence="1">
    <location>
        <begin position="2196"/>
        <end position="2279"/>
    </location>
</feature>
<sequence>MNGSKAEHSTFTVPSVIANLIKDNVTTNSVYLCWSTPLGNISSYIIQVLGTQSKELIVNTNCSLVDQLIPGNYYTFMVFARAGNMNGTKTLNSTFTVPSVIESLIIENVTTISVSLSWAIPLGNISSYIIQVLGTPSKELIVNTNSSLVDQLIPGNYYTFMVFATAGNMNGTKTLNSTFIVPSVIESLIIDNVTTSTVSLSWDTPLGNVSSYIIQVLGTPSKELMVNTNSSLVDQLIPGNYYTFMVFATAGNMNGTKTQIFTYTVPSVIESLIIDNVTTSTVSLSWDTPLGNVSSYIIQVLGTPSKELMVNTNSSLVDPLIPGNYYTFMVFAIAGNMNGTKTLIFTNTVPSVITSLIIDNITTSSVSLSWDTPLGNVSSYIIHVLGTPSKKLMVNTNSSLVDQLIPGNYYTFMVFATAGNMNGTKTRNSTFSVPSVIASLFIDNITTSSVSLNWPTPLGNISSYIIQVLGTPSQELIVNTNSFLVDQLIPGNYYTFLIFATAGNMNGTKTLNSTFTVPSAIESLVIDNITTSSVSLIWATPLGNISSYIIQVLGTPSQELIVNTNSSLVDQLIPGNYYTFMFFATAGSMNGTKTLNSTFTIPSAIESLVIDNIATSSVSLSWATPLGNISSYIIQVLGTPSKELIVNTNSSLVDQLIPGNYYTFMVFATAGNMNGTKTLNSTNTVPSVIASLIIDNVTTSSVFVSWPTPVGNISSYIIQVLGTPSKELIVNTNSSLVDQLIPGNYYTFMVFATAGNMNGTKTLNSTNTVPSVIASLIIDNVTTSSVFVSWPTPVGNISSYIIQVLGTPSKELMVNTNFSLVDQLIPGNYYTFKVFDTVGNMNGTKIENSTFTFPSTIASLIIDNVTTSSVSLSWPIPLGNISSYIIQVLGTPSKELLVNTNSSLVDQLIPGNYYTFMVFATAGNMNGTNTMNSTFTVPSVIASLIIDNVTTSSVFLSWATPLGNISSYIIQVLGTPSKELMVNTNSSLVDQLIPGNYYTFTVFDTVGNMNGTKIENSTFTQPASIIVNNVLKLNETSLTVNWQLSGGNYSYFMAEAFINPPQMFNTTSYFFSFYSLPIGELHKIMIFAVAGNGIQGEKSTVLFLLSDTLNYTNVFADSIALAWMSPDDQNVSFIINITGSPSTSWEGSANQTVIEGLTPGNLYTIQLAAYQGSDMLYGFGSLLLLHTRPSVVSNIQVSNVSTYSVDLRWSPPTGQHDYYRIEVIGYVFQQMNTTVESISIQNLTPGTNYTFRIWAVVGDNILGDPNESSSFTKPANINILNINRISNSSLYVSWHLTEGSTTSYLVEVTGDLPQQFNVESESINISNLTTGNQYTVAISAVAGSQQGGKSEFSVLLSDTLSCTNISTNSMTLLWDTVSEPNISYTINVTGSPPWNWSNSTSEFMLQNLIPGNLYIIQLSAYQENNLLYGYGGQISVYTRPEEVKNVTFGNETISSIDVAWLPPIGNYSFYKVVINEVQNMTNSTTWTFQELTAGTQYRIQISAVAGEDVTGSAVLNWQYTRPDVIQNLSISSLNTTSVSLSWLKPQGGKNFYYIKIFGTDMIITSATESCTIPGLTPGSQYTLLVYAVAGDITGNPVNVTVTTNPSAIESLIIDNVTTTSVSLSWPIPLGNISSYIIQVVGTPSKELIVNTNSAVVDQLIPGNYYTFMVFATAGNMNGTKILNSTFTAPSAITSLTIDNITTTSVSLSWPIPLGNISSYIIQVLGTPSNELIVNTNSSLVDQLIPGNYYTFMVFATAGNMNGTKTVNSTFTVPSAIASLIIDNVTTTSVSLSWSTPLGNISSYIIQVLGTPSKELIVNTNSSVVDQLIPGNDYTFTVFATAGNMNSTKTLNSTFTVPSAIASLIMDNVTTTSVSLSWSTPLGNISSYIIQVLGTPSKELIVNTNSSVVDQLIPGNDYTFTVFATAGNMNSTKTLNSTFTDPSAIESLTIDNVTTASVSLSWAIPLGNISSYIIQVLGTPSKELIVNTNSAVVDQLIPGNYYTFMVFATAGNLNGTKTLISTFTAPSAITSLTIDNITTSSVSLSWPIPLGNISSYIIQVLGTPSNELIVNTNSSLVNQLIPGNYYTFIVFTTAGNMNGTKTVNSTFTVPSAIASLIIDNVTTTSVSLSWSTPLGNISSYIIQVLGTPSKELIVNTNSSVVDQLIPGNYYTFMVFATAGNLNGTKTLISPFTAPSVITSLTIDNITTSSVSLSWPIPLGNISSYIIQVLGTPSNELIVNTNSSLVDQLIPGNYYTFIVFATAGNMNGTKTVNSTFTVPSAIASLIIDNVTTTSVSLSWSSPIGNISSYIIQVLGTPSKELIVNTNSSVVDQLIPGNYYTFTVFATAGNMNSTKTLNSTFTAIASLIIDNVTTTSVSLSWSTPLGNVSSYIIQVLGTPSKELIVNTNSSVVDQLIPGNYYTFTVFATAGNMNSTKTLNSTFTDPSAITSLIIDNITTTLVSLSWPIPLGNISSYIIQVLGTPSKELIVNTNSAVVDQLIPGNYYTFMVFATAGNLNGTKTLNSTFTVPSVIPNLTIDNVTTNSVSLSWATPLGNVSSYIIQVLGTPSKELIVNTNSSLVDQLIPGNYYTFMVFATNGNMNSTKTQNSTSTVLPLIANLIMGNVATDSVSLSWPIPLGNISSFIIQVLGTPSKELIVNTNSLVVDHLIPGNYYTFVAFATNGNMSGTKTLNATFTVLPVIASLILDNVTTNSVSLSWATPLGNVSSYIIQVLGTPSKELIVNTNSSLVDQLIPGNYYTFMVSATNGNINGTKTSNSTFTVLPVIASLIINNITTNSVSLSWATPLGNISSYIIQVLGTPSKELIVNTNSSLVDQLIPGNYYTFMMFATNGKVNGTKTSISASTVLPAIASLIINNITTNSVSLSWASPLGNISSYIIQVLGTPPKELLVNTNSSLVDQLIPGNYYTFMVFATNGNINSTKTSISASTVLPVIASLILDNITTSSVSLNWATPLGNISSYIIQVLGTPSKELIVNRTSFFVDQLIPGNYYTFMVFVTNGNMNGTKTQNSTFTVPSVIASLIIYNVTTSSVSLSWPIPFGNISSYIIQVLGTPSKELMVNTNSSLVDQLIPGNYYTFMVFATAGNMNGTKTLNSSYIYPLAISSLIVYNVTTTSVSLRWPIPLGNISSYIIQVLEIPSKELIVNTNSSLVDQLVPGNKYTFTVFATVGNKNGTKIENSTFTEPGIINILNTDKISNNSLYVSWHLTEGNATSYLVEVIGDLPQKFYVQSESVNISNLTTGNQYTVAISAVAGSEQGSKYEFSVMLSDTLSCTNISTNSMTLLWDTLLEPNISYTINVIGSPPWNWSNSTNEIVLGNLIPGNLYIIQLSAYQGNTVLHGYGGQITVYTIPPVIANLIIDNVTTNSMSVSWAIPLGNFSSYIIQVLGTPSKELIMHTNSSLVDQLIPGNYYTFMVFSTNGNMNGTKTQISTFTVPSAVTSLSIDNVSTTSVFLSWPIPFGNVSSYIIQVSGTSSKELPPVYTNSLVVDQLIPGNYYTFTVFAIVGSMNSTKTINSTLTVPSAITSLFIDNVTSTSVSLSWPIPLGNISSYIIQVSGTPSRELPPVYTNSSVVDQLIPGNYYTFIVFAVVGNMNGTKTMNSTSTVPLGIASLSIYNVTTTSVSLNWPIPLRNISSYIIQVLGIPSKELPVNTNSLVVDQLIPGNYYTFVVFATAGNMNGTKSVNSTSTVPSAITSLIIENVTTTSMSLSWPIPLGNISSYIIQVSGTPSKELPPVYTNSLVVDQLIPGNYYTFTVFATAGSMNGTTTVNSRSTVPSAIASLIIYNVATTSVSLSWSSSLGNISSYIIQVLGTPSKELIVNTNSLVVDQLIPGNFYTFTVFVKTGNMNGTKTVNSTSTVPSAIASLIIYNVTTTSVSLSWAIPFGNISSYIIQVLGSPTKELTVNTNLFVVPQLTPGNYYTFVVFATAGNMNGTKTMNFTSTVPSAITSLIIDNITTTSVSLSWPTPSGNISSYIIQVSGNSSNELIVNTNSSLVNQLIPGNYYTFTVFATAGNMNGTKTVNDITT</sequence>
<dbReference type="CDD" id="cd00063">
    <property type="entry name" value="FN3"/>
    <property type="match status" value="42"/>
</dbReference>
<feature type="domain" description="Fibronectin type-III" evidence="1">
    <location>
        <begin position="1191"/>
        <end position="1276"/>
    </location>
</feature>
<dbReference type="InterPro" id="IPR036116">
    <property type="entry name" value="FN3_sf"/>
</dbReference>
<feature type="domain" description="Fibronectin type-III" evidence="1">
    <location>
        <begin position="1356"/>
        <end position="1441"/>
    </location>
</feature>
<dbReference type="Pfam" id="PF00041">
    <property type="entry name" value="fn3"/>
    <property type="match status" value="39"/>
</dbReference>
<feature type="domain" description="Fibronectin type-III" evidence="1">
    <location>
        <begin position="2528"/>
        <end position="2612"/>
    </location>
</feature>